<dbReference type="InterPro" id="IPR058636">
    <property type="entry name" value="Beta-barrel_YknX"/>
</dbReference>
<evidence type="ECO:0000259" key="5">
    <source>
        <dbReference type="Pfam" id="PF25917"/>
    </source>
</evidence>
<dbReference type="InterPro" id="IPR050739">
    <property type="entry name" value="MFP"/>
</dbReference>
<evidence type="ECO:0000256" key="3">
    <source>
        <dbReference type="SAM" id="MobiDB-lite"/>
    </source>
</evidence>
<dbReference type="RefSeq" id="WP_209943987.1">
    <property type="nucleotide sequence ID" value="NZ_JAGGJU010000004.1"/>
</dbReference>
<dbReference type="PANTHER" id="PTHR30386:SF19">
    <property type="entry name" value="MULTIDRUG EXPORT PROTEIN EMRA-RELATED"/>
    <property type="match status" value="1"/>
</dbReference>
<evidence type="ECO:0000313" key="8">
    <source>
        <dbReference type="Proteomes" id="UP000759443"/>
    </source>
</evidence>
<keyword evidence="4" id="KW-0812">Transmembrane</keyword>
<evidence type="ECO:0000256" key="2">
    <source>
        <dbReference type="SAM" id="Coils"/>
    </source>
</evidence>
<reference evidence="7 8" key="1">
    <citation type="submission" date="2021-03" db="EMBL/GenBank/DDBJ databases">
        <title>Genomic Encyclopedia of Type Strains, Phase IV (KMG-IV): sequencing the most valuable type-strain genomes for metagenomic binning, comparative biology and taxonomic classification.</title>
        <authorList>
            <person name="Goeker M."/>
        </authorList>
    </citation>
    <scope>NUCLEOTIDE SEQUENCE [LARGE SCALE GENOMIC DNA]</scope>
    <source>
        <strain evidence="7 8">DSM 21600</strain>
    </source>
</reference>
<feature type="transmembrane region" description="Helical" evidence="4">
    <location>
        <begin position="52"/>
        <end position="70"/>
    </location>
</feature>
<comment type="caution">
    <text evidence="7">The sequence shown here is derived from an EMBL/GenBank/DDBJ whole genome shotgun (WGS) entry which is preliminary data.</text>
</comment>
<keyword evidence="4" id="KW-1133">Transmembrane helix</keyword>
<feature type="domain" description="Multidrug resistance protein MdtA-like barrel-sandwich hybrid" evidence="5">
    <location>
        <begin position="87"/>
        <end position="277"/>
    </location>
</feature>
<feature type="domain" description="YknX-like beta-barrel" evidence="6">
    <location>
        <begin position="287"/>
        <end position="373"/>
    </location>
</feature>
<dbReference type="Gene3D" id="2.40.50.100">
    <property type="match status" value="1"/>
</dbReference>
<proteinExistence type="predicted"/>
<evidence type="ECO:0000313" key="7">
    <source>
        <dbReference type="EMBL" id="MBP1850350.1"/>
    </source>
</evidence>
<dbReference type="InterPro" id="IPR058625">
    <property type="entry name" value="MdtA-like_BSH"/>
</dbReference>
<evidence type="ECO:0000256" key="4">
    <source>
        <dbReference type="SAM" id="Phobius"/>
    </source>
</evidence>
<comment type="subcellular location">
    <subcellularLocation>
        <location evidence="1">Cell envelope</location>
    </subcellularLocation>
</comment>
<keyword evidence="8" id="KW-1185">Reference proteome</keyword>
<dbReference type="PANTHER" id="PTHR30386">
    <property type="entry name" value="MEMBRANE FUSION SUBUNIT OF EMRAB-TOLC MULTIDRUG EFFLUX PUMP"/>
    <property type="match status" value="1"/>
</dbReference>
<dbReference type="SUPFAM" id="SSF111369">
    <property type="entry name" value="HlyD-like secretion proteins"/>
    <property type="match status" value="2"/>
</dbReference>
<dbReference type="Proteomes" id="UP000759443">
    <property type="component" value="Unassembled WGS sequence"/>
</dbReference>
<accession>A0ABS4DXD0</accession>
<name>A0ABS4DXD0_9HYPH</name>
<keyword evidence="2" id="KW-0175">Coiled coil</keyword>
<keyword evidence="4" id="KW-0472">Membrane</keyword>
<feature type="coiled-coil region" evidence="2">
    <location>
        <begin position="179"/>
        <end position="206"/>
    </location>
</feature>
<evidence type="ECO:0000256" key="1">
    <source>
        <dbReference type="ARBA" id="ARBA00004196"/>
    </source>
</evidence>
<organism evidence="7 8">
    <name type="scientific">Rhizobium halophytocola</name>
    <dbReference type="NCBI Taxonomy" id="735519"/>
    <lineage>
        <taxon>Bacteria</taxon>
        <taxon>Pseudomonadati</taxon>
        <taxon>Pseudomonadota</taxon>
        <taxon>Alphaproteobacteria</taxon>
        <taxon>Hyphomicrobiales</taxon>
        <taxon>Rhizobiaceae</taxon>
        <taxon>Rhizobium/Agrobacterium group</taxon>
        <taxon>Rhizobium</taxon>
    </lineage>
</organism>
<dbReference type="Pfam" id="PF25990">
    <property type="entry name" value="Beta-barrel_YknX"/>
    <property type="match status" value="1"/>
</dbReference>
<protein>
    <submittedName>
        <fullName evidence="7">Membrane fusion protein (Multidrug efflux system)</fullName>
    </submittedName>
</protein>
<sequence length="398" mass="42644">MPKVTAVANNQDRDLDEATPETARATETVAANDRDSAVSAVKPRRRRSLTRPLLFLVVPLALIAGGYVYVTGGQVMETDNAYIGADIVNLSTDVSGIVQEIAVHDNQPVKAGEVLFRLDPKPFQVALDAARAKLGAARNQLLNLKAAYKASLAETAQAKADLPYFQTVYDRQVRLNSTSVASQNTLDEAKHDLEAARQKVAVARAQADQTLAVLGGDADAAIETNPTYLEAKSAVDDAQRELDHTVVKAPFDGIATNVSALQVGSYLPAAQAAFSVVSSEHLWIDANPKETELTYVRPDQPVTITVDAYPGATWTGKVASVSPASASSFSLLPSENSSGNWVKVVQRIPMRIDIDENPDNPPLRVGMSTVVSIETGHARGLPLFVENLLGHENAYAHE</sequence>
<evidence type="ECO:0000259" key="6">
    <source>
        <dbReference type="Pfam" id="PF25990"/>
    </source>
</evidence>
<gene>
    <name evidence="7" type="ORF">J2Z17_001784</name>
</gene>
<dbReference type="Gene3D" id="2.40.30.170">
    <property type="match status" value="1"/>
</dbReference>
<dbReference type="Pfam" id="PF25917">
    <property type="entry name" value="BSH_RND"/>
    <property type="match status" value="1"/>
</dbReference>
<feature type="region of interest" description="Disordered" evidence="3">
    <location>
        <begin position="1"/>
        <end position="22"/>
    </location>
</feature>
<dbReference type="EMBL" id="JAGGJU010000004">
    <property type="protein sequence ID" value="MBP1850350.1"/>
    <property type="molecule type" value="Genomic_DNA"/>
</dbReference>